<accession>A0A6A3ARK9</accession>
<feature type="compositionally biased region" description="Polar residues" evidence="1">
    <location>
        <begin position="115"/>
        <end position="125"/>
    </location>
</feature>
<dbReference type="EMBL" id="VEPZ02000964">
    <property type="protein sequence ID" value="KAE8707320.1"/>
    <property type="molecule type" value="Genomic_DNA"/>
</dbReference>
<sequence>MEDYSIINSSAVSKQKTSPEDDDSVEESGWTAYFEDFSNNNNHHHHQLQQQNSYCSSFSCGSSLISDAAMTRGDAWKSSSTLTNIDHHHRVFPRKLRFKKTRAEEISDQDDSLEDTASSPVNSPKVSDDWKSINMNPRKRENEAAHSSLGKESAENCSDIHIEEEENKLNFHDGKKDCTELNKRGLCLVPFSMLVNYLR</sequence>
<feature type="compositionally biased region" description="Polar residues" evidence="1">
    <location>
        <begin position="1"/>
        <end position="16"/>
    </location>
</feature>
<name>A0A6A3ARK9_HIBSY</name>
<keyword evidence="2" id="KW-0238">DNA-binding</keyword>
<dbReference type="OrthoDB" id="779856at2759"/>
<dbReference type="GO" id="GO:0003677">
    <property type="term" value="F:DNA binding"/>
    <property type="evidence" value="ECO:0007669"/>
    <property type="project" value="UniProtKB-KW"/>
</dbReference>
<dbReference type="InterPro" id="IPR039280">
    <property type="entry name" value="VUP"/>
</dbReference>
<dbReference type="PANTHER" id="PTHR33974:SF2">
    <property type="entry name" value="VASCULAR-RELATED UNKNOWN PROTEIN 1"/>
    <property type="match status" value="1"/>
</dbReference>
<dbReference type="Proteomes" id="UP000436088">
    <property type="component" value="Unassembled WGS sequence"/>
</dbReference>
<protein>
    <submittedName>
        <fullName evidence="2">Homeodomain GLABROUS 2 isoform 1</fullName>
    </submittedName>
</protein>
<feature type="region of interest" description="Disordered" evidence="1">
    <location>
        <begin position="103"/>
        <end position="133"/>
    </location>
</feature>
<organism evidence="2 3">
    <name type="scientific">Hibiscus syriacus</name>
    <name type="common">Rose of Sharon</name>
    <dbReference type="NCBI Taxonomy" id="106335"/>
    <lineage>
        <taxon>Eukaryota</taxon>
        <taxon>Viridiplantae</taxon>
        <taxon>Streptophyta</taxon>
        <taxon>Embryophyta</taxon>
        <taxon>Tracheophyta</taxon>
        <taxon>Spermatophyta</taxon>
        <taxon>Magnoliopsida</taxon>
        <taxon>eudicotyledons</taxon>
        <taxon>Gunneridae</taxon>
        <taxon>Pentapetalae</taxon>
        <taxon>rosids</taxon>
        <taxon>malvids</taxon>
        <taxon>Malvales</taxon>
        <taxon>Malvaceae</taxon>
        <taxon>Malvoideae</taxon>
        <taxon>Hibiscus</taxon>
    </lineage>
</organism>
<evidence type="ECO:0000313" key="3">
    <source>
        <dbReference type="Proteomes" id="UP000436088"/>
    </source>
</evidence>
<dbReference type="GO" id="GO:0010089">
    <property type="term" value="P:xylem development"/>
    <property type="evidence" value="ECO:0007669"/>
    <property type="project" value="InterPro"/>
</dbReference>
<evidence type="ECO:0000256" key="1">
    <source>
        <dbReference type="SAM" id="MobiDB-lite"/>
    </source>
</evidence>
<gene>
    <name evidence="2" type="ORF">F3Y22_tig00110384pilonHSYRG00459</name>
</gene>
<evidence type="ECO:0000313" key="2">
    <source>
        <dbReference type="EMBL" id="KAE8707320.1"/>
    </source>
</evidence>
<proteinExistence type="predicted"/>
<feature type="region of interest" description="Disordered" evidence="1">
    <location>
        <begin position="1"/>
        <end position="27"/>
    </location>
</feature>
<comment type="caution">
    <text evidence="2">The sequence shown here is derived from an EMBL/GenBank/DDBJ whole genome shotgun (WGS) entry which is preliminary data.</text>
</comment>
<dbReference type="AlphaFoldDB" id="A0A6A3ARK9"/>
<keyword evidence="3" id="KW-1185">Reference proteome</keyword>
<dbReference type="PANTHER" id="PTHR33974">
    <property type="entry name" value="VASCULAR-RELATED UNKNOWN PROTEIN 1-RELATED"/>
    <property type="match status" value="1"/>
</dbReference>
<reference evidence="2" key="1">
    <citation type="submission" date="2019-09" db="EMBL/GenBank/DDBJ databases">
        <title>Draft genome information of white flower Hibiscus syriacus.</title>
        <authorList>
            <person name="Kim Y.-M."/>
        </authorList>
    </citation>
    <scope>NUCLEOTIDE SEQUENCE [LARGE SCALE GENOMIC DNA]</scope>
    <source>
        <strain evidence="2">YM2019G1</strain>
    </source>
</reference>
<keyword evidence="2" id="KW-0371">Homeobox</keyword>